<reference evidence="7" key="1">
    <citation type="submission" date="2016-06" db="EMBL/GenBank/DDBJ databases">
        <authorList>
            <person name="Varghese N."/>
            <person name="Submissions Spin"/>
        </authorList>
    </citation>
    <scope>NUCLEOTIDE SEQUENCE [LARGE SCALE GENOMIC DNA]</scope>
    <source>
        <strain evidence="7">DSM 43819</strain>
    </source>
</reference>
<evidence type="ECO:0000256" key="1">
    <source>
        <dbReference type="ARBA" id="ARBA00004141"/>
    </source>
</evidence>
<name>A0A1C5K3C8_9ACTN</name>
<gene>
    <name evidence="6" type="ORF">GA0070613_6205</name>
</gene>
<keyword evidence="6" id="KW-0808">Transferase</keyword>
<dbReference type="InterPro" id="IPR052527">
    <property type="entry name" value="Metal_cation-efflux_comp"/>
</dbReference>
<feature type="transmembrane region" description="Helical" evidence="5">
    <location>
        <begin position="76"/>
        <end position="98"/>
    </location>
</feature>
<dbReference type="Proteomes" id="UP000198221">
    <property type="component" value="Chromosome I"/>
</dbReference>
<keyword evidence="4 5" id="KW-0472">Membrane</keyword>
<dbReference type="Pfam" id="PF04140">
    <property type="entry name" value="ICMT"/>
    <property type="match status" value="1"/>
</dbReference>
<dbReference type="Gene3D" id="1.20.120.1630">
    <property type="match status" value="1"/>
</dbReference>
<organism evidence="6 7">
    <name type="scientific">Micromonospora inositola</name>
    <dbReference type="NCBI Taxonomy" id="47865"/>
    <lineage>
        <taxon>Bacteria</taxon>
        <taxon>Bacillati</taxon>
        <taxon>Actinomycetota</taxon>
        <taxon>Actinomycetes</taxon>
        <taxon>Micromonosporales</taxon>
        <taxon>Micromonosporaceae</taxon>
        <taxon>Micromonospora</taxon>
    </lineage>
</organism>
<dbReference type="AlphaFoldDB" id="A0A1C5K3C8"/>
<evidence type="ECO:0000256" key="4">
    <source>
        <dbReference type="ARBA" id="ARBA00023136"/>
    </source>
</evidence>
<sequence length="193" mass="21155">MRGMSALSTPFQVSTFCWFAFEVSLLVRDLVRRKVRPSRDRGTRLIVSLSLGGAIVLGWLLHGWVPASSTPAPNAFALAGLVVIWIGLALRIWAVLALGGSFSTYIQVEGDQTVVTRGPYRWVRHPSYTGLLLIALGFGIGAGSWLSLLICAIVPLLGLLPRIAVEESELVRVLGEQYRSYQTTTHRLVPGLW</sequence>
<dbReference type="GO" id="GO:0032259">
    <property type="term" value="P:methylation"/>
    <property type="evidence" value="ECO:0007669"/>
    <property type="project" value="UniProtKB-KW"/>
</dbReference>
<keyword evidence="6" id="KW-0489">Methyltransferase</keyword>
<proteinExistence type="predicted"/>
<dbReference type="EMBL" id="LT607754">
    <property type="protein sequence ID" value="SCG77268.1"/>
    <property type="molecule type" value="Genomic_DNA"/>
</dbReference>
<dbReference type="GO" id="GO:0004671">
    <property type="term" value="F:protein C-terminal S-isoprenylcysteine carboxyl O-methyltransferase activity"/>
    <property type="evidence" value="ECO:0007669"/>
    <property type="project" value="InterPro"/>
</dbReference>
<dbReference type="InterPro" id="IPR007269">
    <property type="entry name" value="ICMT_MeTrfase"/>
</dbReference>
<keyword evidence="3 5" id="KW-1133">Transmembrane helix</keyword>
<feature type="transmembrane region" description="Helical" evidence="5">
    <location>
        <begin position="131"/>
        <end position="160"/>
    </location>
</feature>
<dbReference type="PANTHER" id="PTHR43847:SF1">
    <property type="entry name" value="BLL3993 PROTEIN"/>
    <property type="match status" value="1"/>
</dbReference>
<keyword evidence="2 5" id="KW-0812">Transmembrane</keyword>
<keyword evidence="7" id="KW-1185">Reference proteome</keyword>
<feature type="transmembrane region" description="Helical" evidence="5">
    <location>
        <begin position="12"/>
        <end position="31"/>
    </location>
</feature>
<evidence type="ECO:0000313" key="6">
    <source>
        <dbReference type="EMBL" id="SCG77268.1"/>
    </source>
</evidence>
<feature type="transmembrane region" description="Helical" evidence="5">
    <location>
        <begin position="43"/>
        <end position="64"/>
    </location>
</feature>
<evidence type="ECO:0000256" key="3">
    <source>
        <dbReference type="ARBA" id="ARBA00022989"/>
    </source>
</evidence>
<evidence type="ECO:0000256" key="5">
    <source>
        <dbReference type="SAM" id="Phobius"/>
    </source>
</evidence>
<dbReference type="GO" id="GO:0016020">
    <property type="term" value="C:membrane"/>
    <property type="evidence" value="ECO:0007669"/>
    <property type="project" value="UniProtKB-SubCell"/>
</dbReference>
<protein>
    <submittedName>
        <fullName evidence="6">Protein-S-isoprenylcysteine O-methyltransferase Ste14</fullName>
    </submittedName>
</protein>
<comment type="subcellular location">
    <subcellularLocation>
        <location evidence="1">Membrane</location>
        <topology evidence="1">Multi-pass membrane protein</topology>
    </subcellularLocation>
</comment>
<accession>A0A1C5K3C8</accession>
<evidence type="ECO:0000256" key="2">
    <source>
        <dbReference type="ARBA" id="ARBA00022692"/>
    </source>
</evidence>
<dbReference type="PANTHER" id="PTHR43847">
    <property type="entry name" value="BLL3993 PROTEIN"/>
    <property type="match status" value="1"/>
</dbReference>
<evidence type="ECO:0000313" key="7">
    <source>
        <dbReference type="Proteomes" id="UP000198221"/>
    </source>
</evidence>